<reference evidence="2" key="2">
    <citation type="submission" date="2021-09" db="EMBL/GenBank/DDBJ databases">
        <authorList>
            <person name="Gilroy R."/>
        </authorList>
    </citation>
    <scope>NUCLEOTIDE SEQUENCE</scope>
    <source>
        <strain evidence="2">ChiGjej3B3-7470</strain>
    </source>
</reference>
<comment type="caution">
    <text evidence="2">The sequence shown here is derived from an EMBL/GenBank/DDBJ whole genome shotgun (WGS) entry which is preliminary data.</text>
</comment>
<gene>
    <name evidence="2" type="ORF">K8V15_09875</name>
</gene>
<reference evidence="2" key="1">
    <citation type="journal article" date="2021" name="PeerJ">
        <title>Extensive microbial diversity within the chicken gut microbiome revealed by metagenomics and culture.</title>
        <authorList>
            <person name="Gilroy R."/>
            <person name="Ravi A."/>
            <person name="Getino M."/>
            <person name="Pursley I."/>
            <person name="Horton D.L."/>
            <person name="Alikhan N.F."/>
            <person name="Baker D."/>
            <person name="Gharbi K."/>
            <person name="Hall N."/>
            <person name="Watson M."/>
            <person name="Adriaenssens E.M."/>
            <person name="Foster-Nyarko E."/>
            <person name="Jarju S."/>
            <person name="Secka A."/>
            <person name="Antonio M."/>
            <person name="Oren A."/>
            <person name="Chaudhuri R.R."/>
            <person name="La Ragione R."/>
            <person name="Hildebrand F."/>
            <person name="Pallen M.J."/>
        </authorList>
    </citation>
    <scope>NUCLEOTIDE SEQUENCE</scope>
    <source>
        <strain evidence="2">ChiGjej3B3-7470</strain>
    </source>
</reference>
<evidence type="ECO:0000313" key="3">
    <source>
        <dbReference type="Proteomes" id="UP000712713"/>
    </source>
</evidence>
<evidence type="ECO:0000256" key="1">
    <source>
        <dbReference type="SAM" id="Phobius"/>
    </source>
</evidence>
<keyword evidence="1" id="KW-0812">Transmembrane</keyword>
<dbReference type="EMBL" id="DYZF01000250">
    <property type="protein sequence ID" value="HJE52260.1"/>
    <property type="molecule type" value="Genomic_DNA"/>
</dbReference>
<sequence length="145" mass="15331">MAESTYHITAKPPVRALIVAAIASLLGAVFLVVALSQGWHVVIVVLAALLLAAGLVLCAAAFLTASRGSATLTLNDEGYLMVGSGEELSGEWGDVSRVTIGQEDRHLTIHHGPERRTHVIMRTAPAQQVADVITDMQARLKKAKG</sequence>
<proteinExistence type="predicted"/>
<feature type="transmembrane region" description="Helical" evidence="1">
    <location>
        <begin position="41"/>
        <end position="63"/>
    </location>
</feature>
<keyword evidence="1" id="KW-0472">Membrane</keyword>
<accession>A0A921ERB6</accession>
<dbReference type="Proteomes" id="UP000712713">
    <property type="component" value="Unassembled WGS sequence"/>
</dbReference>
<protein>
    <submittedName>
        <fullName evidence="2">Uncharacterized protein</fullName>
    </submittedName>
</protein>
<dbReference type="AlphaFoldDB" id="A0A921ERB6"/>
<keyword evidence="1" id="KW-1133">Transmembrane helix</keyword>
<feature type="transmembrane region" description="Helical" evidence="1">
    <location>
        <begin position="16"/>
        <end position="35"/>
    </location>
</feature>
<evidence type="ECO:0000313" key="2">
    <source>
        <dbReference type="EMBL" id="HJE52260.1"/>
    </source>
</evidence>
<organism evidence="2 3">
    <name type="scientific">Tessaracoccus flavescens</name>
    <dbReference type="NCBI Taxonomy" id="399497"/>
    <lineage>
        <taxon>Bacteria</taxon>
        <taxon>Bacillati</taxon>
        <taxon>Actinomycetota</taxon>
        <taxon>Actinomycetes</taxon>
        <taxon>Propionibacteriales</taxon>
        <taxon>Propionibacteriaceae</taxon>
        <taxon>Tessaracoccus</taxon>
    </lineage>
</organism>
<name>A0A921ERB6_9ACTN</name>